<accession>A0ACB9T8T1</accession>
<proteinExistence type="predicted"/>
<reference evidence="1" key="1">
    <citation type="submission" date="2022-04" db="EMBL/GenBank/DDBJ databases">
        <title>Chromosome-scale genome assembly of Holotrichia oblita Faldermann.</title>
        <authorList>
            <person name="Rongchong L."/>
        </authorList>
    </citation>
    <scope>NUCLEOTIDE SEQUENCE</scope>
    <source>
        <strain evidence="1">81SQS9</strain>
    </source>
</reference>
<sequence length="186" mass="21517">MVRKYKRNIGVRRYRDYTDENLEEALQKVTVNEYSLRKAASEYGIPFGTLYNKYKGLHVRKVGHPTIFSAQEEQNLVKCAAVCGDWGYPLSKEDMCFFAKNYLDNKGRTIPYIADNKPGIDWVDSLLERNKTEICKRVAANIKRARATVTLESLEQYFKNLKLTIEDVPPSNLFNYDETNMADDPL</sequence>
<name>A0ACB9T8T1_HOLOL</name>
<keyword evidence="2" id="KW-1185">Reference proteome</keyword>
<protein>
    <submittedName>
        <fullName evidence="1">Helix-turn-helix psq domain</fullName>
    </submittedName>
</protein>
<gene>
    <name evidence="1" type="ORF">MML48_4g00006678</name>
</gene>
<evidence type="ECO:0000313" key="1">
    <source>
        <dbReference type="EMBL" id="KAI4463188.1"/>
    </source>
</evidence>
<dbReference type="EMBL" id="CM043018">
    <property type="protein sequence ID" value="KAI4463188.1"/>
    <property type="molecule type" value="Genomic_DNA"/>
</dbReference>
<evidence type="ECO:0000313" key="2">
    <source>
        <dbReference type="Proteomes" id="UP001056778"/>
    </source>
</evidence>
<organism evidence="1 2">
    <name type="scientific">Holotrichia oblita</name>
    <name type="common">Chafer beetle</name>
    <dbReference type="NCBI Taxonomy" id="644536"/>
    <lineage>
        <taxon>Eukaryota</taxon>
        <taxon>Metazoa</taxon>
        <taxon>Ecdysozoa</taxon>
        <taxon>Arthropoda</taxon>
        <taxon>Hexapoda</taxon>
        <taxon>Insecta</taxon>
        <taxon>Pterygota</taxon>
        <taxon>Neoptera</taxon>
        <taxon>Endopterygota</taxon>
        <taxon>Coleoptera</taxon>
        <taxon>Polyphaga</taxon>
        <taxon>Scarabaeiformia</taxon>
        <taxon>Scarabaeidae</taxon>
        <taxon>Melolonthinae</taxon>
        <taxon>Holotrichia</taxon>
    </lineage>
</organism>
<dbReference type="Proteomes" id="UP001056778">
    <property type="component" value="Chromosome 4"/>
</dbReference>
<comment type="caution">
    <text evidence="1">The sequence shown here is derived from an EMBL/GenBank/DDBJ whole genome shotgun (WGS) entry which is preliminary data.</text>
</comment>